<dbReference type="RefSeq" id="WP_167364076.1">
    <property type="nucleotide sequence ID" value="NZ_JXLC01000003.1"/>
</dbReference>
<comment type="caution">
    <text evidence="1">The sequence shown here is derived from an EMBL/GenBank/DDBJ whole genome shotgun (WGS) entry which is preliminary data.</text>
</comment>
<proteinExistence type="predicted"/>
<accession>A0AA91JQQ5</accession>
<organism evidence="1 2">
    <name type="scientific">Enterococcus silesiacus</name>
    <dbReference type="NCBI Taxonomy" id="332949"/>
    <lineage>
        <taxon>Bacteria</taxon>
        <taxon>Bacillati</taxon>
        <taxon>Bacillota</taxon>
        <taxon>Bacilli</taxon>
        <taxon>Lactobacillales</taxon>
        <taxon>Enterococcaceae</taxon>
        <taxon>Enterococcus</taxon>
    </lineage>
</organism>
<protein>
    <submittedName>
        <fullName evidence="1">Uncharacterized protein</fullName>
    </submittedName>
</protein>
<reference evidence="1 2" key="1">
    <citation type="submission" date="2014-12" db="EMBL/GenBank/DDBJ databases">
        <title>Draft genome sequences of 29 type strains of Enterococci.</title>
        <authorList>
            <person name="Zhong Z."/>
            <person name="Sun Z."/>
            <person name="Liu W."/>
            <person name="Zhang W."/>
            <person name="Zhang H."/>
        </authorList>
    </citation>
    <scope>NUCLEOTIDE SEQUENCE [LARGE SCALE GENOMIC DNA]</scope>
    <source>
        <strain evidence="1 2">DSM 22801</strain>
    </source>
</reference>
<dbReference type="AlphaFoldDB" id="A0AA91JQQ5"/>
<name>A0AA91JQQ5_9ENTE</name>
<dbReference type="EMBL" id="JXLC01000003">
    <property type="protein sequence ID" value="OJG93062.1"/>
    <property type="molecule type" value="Genomic_DNA"/>
</dbReference>
<evidence type="ECO:0000313" key="1">
    <source>
        <dbReference type="EMBL" id="OJG93062.1"/>
    </source>
</evidence>
<gene>
    <name evidence="1" type="ORF">RV15_GL002196</name>
</gene>
<sequence length="48" mass="5654">MYAVKVLHGYIGKDGQRTRDKKRVRIFFNKHYAEKFADRIGGRVKELG</sequence>
<dbReference type="Proteomes" id="UP000183039">
    <property type="component" value="Unassembled WGS sequence"/>
</dbReference>
<evidence type="ECO:0000313" key="2">
    <source>
        <dbReference type="Proteomes" id="UP000183039"/>
    </source>
</evidence>